<comment type="caution">
    <text evidence="1">The sequence shown here is derived from an EMBL/GenBank/DDBJ whole genome shotgun (WGS) entry which is preliminary data.</text>
</comment>
<organism evidence="1 2">
    <name type="scientific">Rurimicrobium arvi</name>
    <dbReference type="NCBI Taxonomy" id="2049916"/>
    <lineage>
        <taxon>Bacteria</taxon>
        <taxon>Pseudomonadati</taxon>
        <taxon>Bacteroidota</taxon>
        <taxon>Chitinophagia</taxon>
        <taxon>Chitinophagales</taxon>
        <taxon>Chitinophagaceae</taxon>
        <taxon>Rurimicrobium</taxon>
    </lineage>
</organism>
<dbReference type="Proteomes" id="UP001501410">
    <property type="component" value="Unassembled WGS sequence"/>
</dbReference>
<protein>
    <recommendedName>
        <fullName evidence="3">Carboxypeptidase regulatory-like domain-containing protein</fullName>
    </recommendedName>
</protein>
<proteinExistence type="predicted"/>
<keyword evidence="2" id="KW-1185">Reference proteome</keyword>
<evidence type="ECO:0000313" key="2">
    <source>
        <dbReference type="Proteomes" id="UP001501410"/>
    </source>
</evidence>
<dbReference type="EMBL" id="BAABEZ010000002">
    <property type="protein sequence ID" value="GAA4449357.1"/>
    <property type="molecule type" value="Genomic_DNA"/>
</dbReference>
<dbReference type="SUPFAM" id="SSF49464">
    <property type="entry name" value="Carboxypeptidase regulatory domain-like"/>
    <property type="match status" value="1"/>
</dbReference>
<gene>
    <name evidence="1" type="ORF">GCM10023092_03320</name>
</gene>
<accession>A0ABP8MGU6</accession>
<evidence type="ECO:0000313" key="1">
    <source>
        <dbReference type="EMBL" id="GAA4449357.1"/>
    </source>
</evidence>
<sequence length="576" mass="62335">MLGKSISIHCSQVPVTQALDLIAEKGDFRFSYKSDIFPAGERISITADNKPVKQILDEVFGGRYHYSERNTYVIIHPGGELQFTVSGFVRDGRTGAYLSNVTVYEDQILASATTNDKGYFRLPIKNKRRLKTISIIARKEAYTETFVALNAGCDHQLEMAIVPDSEVMLKDVWIKPATEESSWAAKLLLSSRQKIQSLNIGDFLASRPVQTSFLPGLGTHGLMGAQVINNFSLNILGGYTAGVNGFEMGGLFNINKGDVRYFQLAGLFNNSNGSMKGVQAAGIYNWVNESAAGFQCAGISNYVRHGMQGVQAAGVVNVNGAAVAGFQSAGIANLNATEAQGFQAAGIADHNHSGFRGFQAAGIINNNGRRSEGVSVSGLINNADTMTGAQISGFINRAGLMDGMQLGIINIADSMNGLGLGLFNYYGNGYHKLAIAATEIQSMQVSWISGTQHLYTLFSLGAGFGDKKSYSSGWGLGNRATIGRYVSLQTDAQLQCWYLGSWNYVPISARLQSSLVCRIWSGLELFAGVSLSCTENKTSVATNGYMAWLQQSERKYRNISDRITAWNGFQLGIRVL</sequence>
<reference evidence="2" key="1">
    <citation type="journal article" date="2019" name="Int. J. Syst. Evol. Microbiol.">
        <title>The Global Catalogue of Microorganisms (GCM) 10K type strain sequencing project: providing services to taxonomists for standard genome sequencing and annotation.</title>
        <authorList>
            <consortium name="The Broad Institute Genomics Platform"/>
            <consortium name="The Broad Institute Genome Sequencing Center for Infectious Disease"/>
            <person name="Wu L."/>
            <person name="Ma J."/>
        </authorList>
    </citation>
    <scope>NUCLEOTIDE SEQUENCE [LARGE SCALE GENOMIC DNA]</scope>
    <source>
        <strain evidence="2">JCM 31921</strain>
    </source>
</reference>
<evidence type="ECO:0008006" key="3">
    <source>
        <dbReference type="Google" id="ProtNLM"/>
    </source>
</evidence>
<name>A0ABP8MGU6_9BACT</name>
<dbReference type="InterPro" id="IPR008969">
    <property type="entry name" value="CarboxyPept-like_regulatory"/>
</dbReference>